<accession>A0A7W5H0M8</accession>
<evidence type="ECO:0000256" key="1">
    <source>
        <dbReference type="SAM" id="Phobius"/>
    </source>
</evidence>
<dbReference type="Gene3D" id="2.40.160.20">
    <property type="match status" value="1"/>
</dbReference>
<evidence type="ECO:0000259" key="2">
    <source>
        <dbReference type="Pfam" id="PF13568"/>
    </source>
</evidence>
<dbReference type="EMBL" id="JACHYB010000001">
    <property type="protein sequence ID" value="MBB3185855.1"/>
    <property type="molecule type" value="Genomic_DNA"/>
</dbReference>
<dbReference type="Pfam" id="PF13568">
    <property type="entry name" value="OMP_b-brl_2"/>
    <property type="match status" value="1"/>
</dbReference>
<dbReference type="AlphaFoldDB" id="A0A7W5H0M8"/>
<name>A0A7W5H0M8_9PORP</name>
<feature type="transmembrane region" description="Helical" evidence="1">
    <location>
        <begin position="12"/>
        <end position="31"/>
    </location>
</feature>
<dbReference type="InterPro" id="IPR025665">
    <property type="entry name" value="Beta-barrel_OMP_2"/>
</dbReference>
<organism evidence="3 4">
    <name type="scientific">Microbacter margulisiae</name>
    <dbReference type="NCBI Taxonomy" id="1350067"/>
    <lineage>
        <taxon>Bacteria</taxon>
        <taxon>Pseudomonadati</taxon>
        <taxon>Bacteroidota</taxon>
        <taxon>Bacteroidia</taxon>
        <taxon>Bacteroidales</taxon>
        <taxon>Porphyromonadaceae</taxon>
        <taxon>Microbacter</taxon>
    </lineage>
</organism>
<evidence type="ECO:0000313" key="4">
    <source>
        <dbReference type="Proteomes" id="UP000544222"/>
    </source>
</evidence>
<sequence>MQHTQHLFPKRLFIAISVIIITPSLVAQSHYSFGALVGVNSATLTNTINATPRNGMVVGIFSDYRFTKYFGFEPELDYSMEGAYQGQEFIRTNYLNVPLMVKVFLTDNFNIQMGPQFGFCLNTTGKATDIDGNPYNIQSISDINPFDFDLTLGVGYELPKGLMIQTRYFIGALGVDKRGTLLNDKTTNQHNLNSVFQIMLGWKF</sequence>
<dbReference type="RefSeq" id="WP_183411810.1">
    <property type="nucleotide sequence ID" value="NZ_JACHYB010000001.1"/>
</dbReference>
<protein>
    <recommendedName>
        <fullName evidence="2">Outer membrane protein beta-barrel domain-containing protein</fullName>
    </recommendedName>
</protein>
<feature type="domain" description="Outer membrane protein beta-barrel" evidence="2">
    <location>
        <begin position="27"/>
        <end position="171"/>
    </location>
</feature>
<evidence type="ECO:0000313" key="3">
    <source>
        <dbReference type="EMBL" id="MBB3185855.1"/>
    </source>
</evidence>
<dbReference type="Proteomes" id="UP000544222">
    <property type="component" value="Unassembled WGS sequence"/>
</dbReference>
<gene>
    <name evidence="3" type="ORF">FHX64_000018</name>
</gene>
<keyword evidence="1" id="KW-0472">Membrane</keyword>
<proteinExistence type="predicted"/>
<reference evidence="3 4" key="1">
    <citation type="submission" date="2020-08" db="EMBL/GenBank/DDBJ databases">
        <title>Genomic Encyclopedia of Type Strains, Phase IV (KMG-IV): sequencing the most valuable type-strain genomes for metagenomic binning, comparative biology and taxonomic classification.</title>
        <authorList>
            <person name="Goeker M."/>
        </authorList>
    </citation>
    <scope>NUCLEOTIDE SEQUENCE [LARGE SCALE GENOMIC DNA]</scope>
    <source>
        <strain evidence="3 4">DSM 27471</strain>
    </source>
</reference>
<comment type="caution">
    <text evidence="3">The sequence shown here is derived from an EMBL/GenBank/DDBJ whole genome shotgun (WGS) entry which is preliminary data.</text>
</comment>
<keyword evidence="1" id="KW-0812">Transmembrane</keyword>
<keyword evidence="1" id="KW-1133">Transmembrane helix</keyword>
<keyword evidence="4" id="KW-1185">Reference proteome</keyword>